<dbReference type="InterPro" id="IPR001451">
    <property type="entry name" value="Hexapep"/>
</dbReference>
<organism evidence="1 2">
    <name type="scientific">Lactobacillus crispatus</name>
    <dbReference type="NCBI Taxonomy" id="47770"/>
    <lineage>
        <taxon>Bacteria</taxon>
        <taxon>Bacillati</taxon>
        <taxon>Bacillota</taxon>
        <taxon>Bacilli</taxon>
        <taxon>Lactobacillales</taxon>
        <taxon>Lactobacillaceae</taxon>
        <taxon>Lactobacillus</taxon>
    </lineage>
</organism>
<proteinExistence type="predicted"/>
<protein>
    <recommendedName>
        <fullName evidence="3">Acetyltransferase</fullName>
    </recommendedName>
</protein>
<dbReference type="AlphaFoldDB" id="A0A4R6CRV3"/>
<dbReference type="PANTHER" id="PTHR43300">
    <property type="entry name" value="ACETYLTRANSFERASE"/>
    <property type="match status" value="1"/>
</dbReference>
<dbReference type="Gene3D" id="2.160.10.10">
    <property type="entry name" value="Hexapeptide repeat proteins"/>
    <property type="match status" value="1"/>
</dbReference>
<accession>A0A4R6CRV3</accession>
<dbReference type="InterPro" id="IPR050179">
    <property type="entry name" value="Trans_hexapeptide_repeat"/>
</dbReference>
<dbReference type="SUPFAM" id="SSF51161">
    <property type="entry name" value="Trimeric LpxA-like enzymes"/>
    <property type="match status" value="1"/>
</dbReference>
<evidence type="ECO:0000313" key="2">
    <source>
        <dbReference type="Proteomes" id="UP000295195"/>
    </source>
</evidence>
<sequence>MIVLYLKNLLHNIKQIILWSIKNKLNHTNIMSTKASVHAKYSNMVSVGKNTIVKENVSIGYGSYINVNSWIENTVIGNYCSISDHVSICPAEHDIAKPLSSPVLGDGIQTKQVKIGNDVLISHNVTILSGATIGNGAVIAAGAVVTKGTHIKDYEIWGGVPAHFIKKRFDDERINLLKQNDIYNQTWDQVKDCTWSKLKKE</sequence>
<name>A0A4R6CRV3_9LACO</name>
<reference evidence="1 2" key="1">
    <citation type="submission" date="2017-06" db="EMBL/GenBank/DDBJ databases">
        <authorList>
            <person name="Swanenburg J."/>
            <person name="Kort R."/>
        </authorList>
    </citation>
    <scope>NUCLEOTIDE SEQUENCE [LARGE SCALE GENOMIC DNA]</scope>
    <source>
        <strain evidence="1 2">RL05</strain>
    </source>
</reference>
<dbReference type="PANTHER" id="PTHR43300:SF11">
    <property type="entry name" value="ACETYLTRANSFERASE RV3034C-RELATED"/>
    <property type="match status" value="1"/>
</dbReference>
<evidence type="ECO:0008006" key="3">
    <source>
        <dbReference type="Google" id="ProtNLM"/>
    </source>
</evidence>
<evidence type="ECO:0000313" key="1">
    <source>
        <dbReference type="EMBL" id="TDN29311.1"/>
    </source>
</evidence>
<dbReference type="EMBL" id="NKLP01000221">
    <property type="protein sequence ID" value="TDN29311.1"/>
    <property type="molecule type" value="Genomic_DNA"/>
</dbReference>
<dbReference type="InterPro" id="IPR011004">
    <property type="entry name" value="Trimer_LpxA-like_sf"/>
</dbReference>
<dbReference type="Pfam" id="PF00132">
    <property type="entry name" value="Hexapep"/>
    <property type="match status" value="1"/>
</dbReference>
<dbReference type="RefSeq" id="WP_005725504.1">
    <property type="nucleotide sequence ID" value="NZ_JABUXS010000069.1"/>
</dbReference>
<comment type="caution">
    <text evidence="1">The sequence shown here is derived from an EMBL/GenBank/DDBJ whole genome shotgun (WGS) entry which is preliminary data.</text>
</comment>
<dbReference type="CDD" id="cd03349">
    <property type="entry name" value="LbH_XAT"/>
    <property type="match status" value="1"/>
</dbReference>
<dbReference type="Proteomes" id="UP000295195">
    <property type="component" value="Unassembled WGS sequence"/>
</dbReference>
<gene>
    <name evidence="1" type="ORF">CEE75_11195</name>
</gene>